<evidence type="ECO:0000259" key="11">
    <source>
        <dbReference type="Pfam" id="PF02463"/>
    </source>
</evidence>
<keyword evidence="7 9" id="KW-0234">DNA repair</keyword>
<keyword evidence="4" id="KW-0547">Nucleotide-binding</keyword>
<proteinExistence type="inferred from homology"/>
<evidence type="ECO:0000313" key="12">
    <source>
        <dbReference type="EMBL" id="GAK61151.1"/>
    </source>
</evidence>
<evidence type="ECO:0000256" key="3">
    <source>
        <dbReference type="ARBA" id="ARBA00021315"/>
    </source>
</evidence>
<dbReference type="Gene3D" id="3.40.50.300">
    <property type="entry name" value="P-loop containing nucleotide triphosphate hydrolases"/>
    <property type="match status" value="2"/>
</dbReference>
<dbReference type="InterPro" id="IPR003395">
    <property type="entry name" value="RecF/RecN/SMC_N"/>
</dbReference>
<keyword evidence="5 9" id="KW-0227">DNA damage</keyword>
<keyword evidence="10" id="KW-0175">Coiled coil</keyword>
<dbReference type="GO" id="GO:0005524">
    <property type="term" value="F:ATP binding"/>
    <property type="evidence" value="ECO:0007669"/>
    <property type="project" value="UniProtKB-KW"/>
</dbReference>
<keyword evidence="13" id="KW-1185">Reference proteome</keyword>
<evidence type="ECO:0000313" key="13">
    <source>
        <dbReference type="Proteomes" id="UP000030661"/>
    </source>
</evidence>
<dbReference type="PANTHER" id="PTHR11059:SF0">
    <property type="entry name" value="DNA REPAIR PROTEIN RECN"/>
    <property type="match status" value="1"/>
</dbReference>
<dbReference type="EMBL" id="DF820477">
    <property type="protein sequence ID" value="GAK61151.1"/>
    <property type="molecule type" value="Genomic_DNA"/>
</dbReference>
<dbReference type="PANTHER" id="PTHR11059">
    <property type="entry name" value="DNA REPAIR PROTEIN RECN"/>
    <property type="match status" value="1"/>
</dbReference>
<dbReference type="SUPFAM" id="SSF52540">
    <property type="entry name" value="P-loop containing nucleoside triphosphate hydrolases"/>
    <property type="match status" value="2"/>
</dbReference>
<dbReference type="AlphaFoldDB" id="A0A081C996"/>
<comment type="function">
    <text evidence="1 9">May be involved in recombinational repair of damaged DNA.</text>
</comment>
<feature type="coiled-coil region" evidence="10">
    <location>
        <begin position="301"/>
        <end position="380"/>
    </location>
</feature>
<evidence type="ECO:0000256" key="5">
    <source>
        <dbReference type="ARBA" id="ARBA00022763"/>
    </source>
</evidence>
<dbReference type="CDD" id="cd03241">
    <property type="entry name" value="ABC_RecN"/>
    <property type="match status" value="2"/>
</dbReference>
<dbReference type="GO" id="GO:0009432">
    <property type="term" value="P:SOS response"/>
    <property type="evidence" value="ECO:0007669"/>
    <property type="project" value="TreeGrafter"/>
</dbReference>
<feature type="domain" description="RecF/RecN/SMC N-terminal" evidence="11">
    <location>
        <begin position="2"/>
        <end position="514"/>
    </location>
</feature>
<dbReference type="FunFam" id="3.40.50.300:FF:000319">
    <property type="entry name" value="DNA repair protein RecN"/>
    <property type="match status" value="1"/>
</dbReference>
<dbReference type="Proteomes" id="UP000030661">
    <property type="component" value="Unassembled WGS sequence"/>
</dbReference>
<gene>
    <name evidence="12" type="ORF">U27_01049</name>
</gene>
<evidence type="ECO:0000256" key="8">
    <source>
        <dbReference type="ARBA" id="ARBA00033408"/>
    </source>
</evidence>
<dbReference type="GO" id="GO:0006310">
    <property type="term" value="P:DNA recombination"/>
    <property type="evidence" value="ECO:0007669"/>
    <property type="project" value="InterPro"/>
</dbReference>
<dbReference type="HOGENOM" id="CLU_018297_3_1_0"/>
<keyword evidence="6" id="KW-0067">ATP-binding</keyword>
<dbReference type="InterPro" id="IPR004604">
    <property type="entry name" value="DNA_recomb/repair_RecN"/>
</dbReference>
<dbReference type="FunFam" id="3.40.50.300:FF:000356">
    <property type="entry name" value="DNA repair protein RecN"/>
    <property type="match status" value="1"/>
</dbReference>
<name>A0A081C996_VECG1</name>
<dbReference type="Pfam" id="PF02463">
    <property type="entry name" value="SMC_N"/>
    <property type="match status" value="1"/>
</dbReference>
<reference evidence="12" key="1">
    <citation type="journal article" date="2015" name="PeerJ">
        <title>First genomic representation of candidate bacterial phylum KSB3 points to enhanced environmental sensing as a trigger of wastewater bulking.</title>
        <authorList>
            <person name="Sekiguchi Y."/>
            <person name="Ohashi A."/>
            <person name="Parks D.H."/>
            <person name="Yamauchi T."/>
            <person name="Tyson G.W."/>
            <person name="Hugenholtz P."/>
        </authorList>
    </citation>
    <scope>NUCLEOTIDE SEQUENCE [LARGE SCALE GENOMIC DNA]</scope>
</reference>
<dbReference type="NCBIfam" id="NF008121">
    <property type="entry name" value="PRK10869.1"/>
    <property type="match status" value="1"/>
</dbReference>
<dbReference type="InterPro" id="IPR027417">
    <property type="entry name" value="P-loop_NTPase"/>
</dbReference>
<dbReference type="NCBIfam" id="TIGR00634">
    <property type="entry name" value="recN"/>
    <property type="match status" value="1"/>
</dbReference>
<comment type="similarity">
    <text evidence="2 9">Belongs to the RecN family.</text>
</comment>
<evidence type="ECO:0000256" key="10">
    <source>
        <dbReference type="SAM" id="Coils"/>
    </source>
</evidence>
<dbReference type="GO" id="GO:0043590">
    <property type="term" value="C:bacterial nucleoid"/>
    <property type="evidence" value="ECO:0007669"/>
    <property type="project" value="TreeGrafter"/>
</dbReference>
<protein>
    <recommendedName>
        <fullName evidence="3 9">DNA repair protein RecN</fullName>
    </recommendedName>
    <alternativeName>
        <fullName evidence="8 9">Recombination protein N</fullName>
    </alternativeName>
</protein>
<evidence type="ECO:0000256" key="4">
    <source>
        <dbReference type="ARBA" id="ARBA00022741"/>
    </source>
</evidence>
<dbReference type="GO" id="GO:0006281">
    <property type="term" value="P:DNA repair"/>
    <property type="evidence" value="ECO:0007669"/>
    <property type="project" value="UniProtKB-KW"/>
</dbReference>
<dbReference type="STRING" id="1499967.U27_01049"/>
<evidence type="ECO:0000256" key="2">
    <source>
        <dbReference type="ARBA" id="ARBA00009441"/>
    </source>
</evidence>
<evidence type="ECO:0000256" key="6">
    <source>
        <dbReference type="ARBA" id="ARBA00022840"/>
    </source>
</evidence>
<evidence type="ECO:0000256" key="7">
    <source>
        <dbReference type="ARBA" id="ARBA00023204"/>
    </source>
</evidence>
<sequence length="565" mass="64083">MLAEIYIENFAIIDSLHVQFSGGLNIVTGETGAGKSIMVDALMVALGGRAYVEFIRAGAEKAIVEALFTLDQAENIKAKAIEYGVLEDGEDEQELLIRREISRSGRNRLLINGHPATNAMVAELGNLLVDVHGQHEHQSILNPDYHVDLLDFYGKLLPLREQIGVLFRQFKKVERELQQIRDQSRERMQRLDLLRFQQQEIKKAKLRPGEDDELLHERKILDGAEQLASGANAIHEMLYSEHGAILERLGEVLRRMEELVKIDNTLEPHLKSCETAQFQLEDIAFTIRDYAQSIEFDPFRLEEVEKRLDELHALKRKYGNSIEEILNLYTQIEQEIQAFDQRETHIETLEKEYKTLRAQLQQLSQELSDERKQAAQGFEQQVMQELSALGMEKTRFNVDFKLAGTEKNPFTAKGTDKIEFLIAPNPGEPLKPLSKIASGGEISRIMLALKTLLGMADRVPTMVFDEIDAGIGGKVAEIVGKKLEHISDAHQVVCITHLPQIASKGSTHFHVEKHAEDDRTITTIHLLRNQERLEEIARMLGGETMTRTTLQHAREMLGKSVSSHQ</sequence>
<dbReference type="PIRSF" id="PIRSF003128">
    <property type="entry name" value="RecN"/>
    <property type="match status" value="1"/>
</dbReference>
<organism evidence="12">
    <name type="scientific">Vecturithrix granuli</name>
    <dbReference type="NCBI Taxonomy" id="1499967"/>
    <lineage>
        <taxon>Bacteria</taxon>
        <taxon>Candidatus Moduliflexota</taxon>
        <taxon>Candidatus Vecturitrichia</taxon>
        <taxon>Candidatus Vecturitrichales</taxon>
        <taxon>Candidatus Vecturitrichaceae</taxon>
        <taxon>Candidatus Vecturithrix</taxon>
    </lineage>
</organism>
<dbReference type="eggNOG" id="COG0497">
    <property type="taxonomic scope" value="Bacteria"/>
</dbReference>
<evidence type="ECO:0000256" key="9">
    <source>
        <dbReference type="PIRNR" id="PIRNR003128"/>
    </source>
</evidence>
<accession>A0A081C996</accession>
<evidence type="ECO:0000256" key="1">
    <source>
        <dbReference type="ARBA" id="ARBA00003618"/>
    </source>
</evidence>